<reference evidence="2" key="3">
    <citation type="submission" date="2025-09" db="UniProtKB">
        <authorList>
            <consortium name="Ensembl"/>
        </authorList>
    </citation>
    <scope>IDENTIFICATION</scope>
    <source>
        <strain evidence="2">breed Abyssinian</strain>
    </source>
</reference>
<keyword evidence="3" id="KW-1185">Reference proteome</keyword>
<dbReference type="Ensembl" id="ENSFCTT00005044507.1">
    <property type="protein sequence ID" value="ENSFCTP00005031738.1"/>
    <property type="gene ID" value="ENSFCTG00005015588.1"/>
</dbReference>
<reference evidence="2 3" key="1">
    <citation type="submission" date="2021-02" db="EMBL/GenBank/DDBJ databases">
        <title>Safari Cat Assemblies.</title>
        <authorList>
            <person name="Bredemeyer K.R."/>
            <person name="Murphy W.J."/>
        </authorList>
    </citation>
    <scope>NUCLEOTIDE SEQUENCE [LARGE SCALE GENOMIC DNA]</scope>
</reference>
<dbReference type="PANTHER" id="PTHR33769:SF1">
    <property type="entry name" value="TESTIS-EXPRESSED PROTEIN 26"/>
    <property type="match status" value="1"/>
</dbReference>
<dbReference type="GeneTree" id="ENSGT00390000009484"/>
<feature type="chain" id="PRO_5045194286" description="Testis expressed 26" evidence="1">
    <location>
        <begin position="22"/>
        <end position="350"/>
    </location>
</feature>
<evidence type="ECO:0008006" key="4">
    <source>
        <dbReference type="Google" id="ProtNLM"/>
    </source>
</evidence>
<reference evidence="2" key="2">
    <citation type="submission" date="2025-08" db="UniProtKB">
        <authorList>
            <consortium name="Ensembl"/>
        </authorList>
    </citation>
    <scope>IDENTIFICATION</scope>
    <source>
        <strain evidence="2">breed Abyssinian</strain>
    </source>
</reference>
<evidence type="ECO:0000313" key="3">
    <source>
        <dbReference type="Proteomes" id="UP000823872"/>
    </source>
</evidence>
<evidence type="ECO:0000313" key="2">
    <source>
        <dbReference type="Ensembl" id="ENSFCTP00005031738.1"/>
    </source>
</evidence>
<dbReference type="PANTHER" id="PTHR33769">
    <property type="entry name" value="TESTIS-EXPRESSED PROTEIN 26 ISOFORM X3"/>
    <property type="match status" value="1"/>
</dbReference>
<organism evidence="2 3">
    <name type="scientific">Felis catus</name>
    <name type="common">Cat</name>
    <name type="synonym">Felis silvestris catus</name>
    <dbReference type="NCBI Taxonomy" id="9685"/>
    <lineage>
        <taxon>Eukaryota</taxon>
        <taxon>Metazoa</taxon>
        <taxon>Chordata</taxon>
        <taxon>Craniata</taxon>
        <taxon>Vertebrata</taxon>
        <taxon>Euteleostomi</taxon>
        <taxon>Mammalia</taxon>
        <taxon>Eutheria</taxon>
        <taxon>Laurasiatheria</taxon>
        <taxon>Carnivora</taxon>
        <taxon>Feliformia</taxon>
        <taxon>Felidae</taxon>
        <taxon>Felinae</taxon>
        <taxon>Felis</taxon>
    </lineage>
</organism>
<sequence length="350" mass="40164">WTHLRLFTCVLLFGVPKQQKAVIREGLEKGTQVEPVACTVLLQAPDRLSPLRTVSRPPIGKLRKETHGSFIKSLRVRAIEPVCRLTESCYSKTWSRHCIHYLGIRRLGYTYSLSDPIPNQTQYNDEYVWKSCSKEDWIKTGTSRGVRSQIPRPSQDFFLWTLPQGQSTASIKSHLPWKIAATKEEVRKVIANQFISSTRRDFVDTAKAQEIQESSQMSLGQKKLLPRPADTEFRRNYQVPAKIPELQNVSLRYGCYSSLPVASQGLVPPVLSSHMRNQERAKKQTTYQSDYGKTYLDFLVILNSFTPSQITEYLQSLSYKDRQVLDRFIRSHCGIDMGQENDRNGSNEEN</sequence>
<feature type="signal peptide" evidence="1">
    <location>
        <begin position="1"/>
        <end position="21"/>
    </location>
</feature>
<protein>
    <recommendedName>
        <fullName evidence="4">Testis expressed 26</fullName>
    </recommendedName>
</protein>
<proteinExistence type="predicted"/>
<dbReference type="InterPro" id="IPR043460">
    <property type="entry name" value="MEDAG/TEX26"/>
</dbReference>
<evidence type="ECO:0000256" key="1">
    <source>
        <dbReference type="SAM" id="SignalP"/>
    </source>
</evidence>
<keyword evidence="1" id="KW-0732">Signal</keyword>
<accession>A0ABI7YAI4</accession>
<dbReference type="Proteomes" id="UP000823872">
    <property type="component" value="Chromosome A1"/>
</dbReference>
<name>A0ABI7YAI4_FELCA</name>